<feature type="transmembrane region" description="Helical" evidence="6">
    <location>
        <begin position="49"/>
        <end position="72"/>
    </location>
</feature>
<dbReference type="Pfam" id="PF06305">
    <property type="entry name" value="LapA_dom"/>
    <property type="match status" value="1"/>
</dbReference>
<dbReference type="AlphaFoldDB" id="A0A2T4JCQ6"/>
<feature type="coiled-coil region" evidence="5">
    <location>
        <begin position="74"/>
        <end position="101"/>
    </location>
</feature>
<evidence type="ECO:0000256" key="5">
    <source>
        <dbReference type="SAM" id="Coils"/>
    </source>
</evidence>
<evidence type="ECO:0000256" key="4">
    <source>
        <dbReference type="ARBA" id="ARBA00023136"/>
    </source>
</evidence>
<reference evidence="8 9" key="1">
    <citation type="submission" date="2018-03" db="EMBL/GenBank/DDBJ databases">
        <title>Rhodobacter blasticus.</title>
        <authorList>
            <person name="Meyer T.E."/>
            <person name="Miller S."/>
            <person name="Lodha T."/>
            <person name="Gandham S."/>
            <person name="Chintalapati S."/>
            <person name="Chintalapati V.R."/>
        </authorList>
    </citation>
    <scope>NUCLEOTIDE SEQUENCE [LARGE SCALE GENOMIC DNA]</scope>
    <source>
        <strain evidence="8 9">DSM 2131</strain>
    </source>
</reference>
<proteinExistence type="predicted"/>
<gene>
    <name evidence="8" type="ORF">C5F44_04835</name>
</gene>
<keyword evidence="9" id="KW-1185">Reference proteome</keyword>
<dbReference type="EMBL" id="PZKE01000003">
    <property type="protein sequence ID" value="PTE15695.1"/>
    <property type="molecule type" value="Genomic_DNA"/>
</dbReference>
<name>A0A2T4JCQ6_FUSBL</name>
<comment type="caution">
    <text evidence="8">The sequence shown here is derived from an EMBL/GenBank/DDBJ whole genome shotgun (WGS) entry which is preliminary data.</text>
</comment>
<keyword evidence="4 6" id="KW-0472">Membrane</keyword>
<keyword evidence="2 6" id="KW-0812">Transmembrane</keyword>
<dbReference type="Proteomes" id="UP000241362">
    <property type="component" value="Unassembled WGS sequence"/>
</dbReference>
<evidence type="ECO:0000313" key="9">
    <source>
        <dbReference type="Proteomes" id="UP000241362"/>
    </source>
</evidence>
<keyword evidence="3 6" id="KW-1133">Transmembrane helix</keyword>
<accession>A0A2T4JCQ6</accession>
<evidence type="ECO:0000256" key="2">
    <source>
        <dbReference type="ARBA" id="ARBA00022692"/>
    </source>
</evidence>
<evidence type="ECO:0000256" key="3">
    <source>
        <dbReference type="ARBA" id="ARBA00022989"/>
    </source>
</evidence>
<protein>
    <submittedName>
        <fullName evidence="8">DUF1049 domain-containing protein</fullName>
    </submittedName>
</protein>
<feature type="domain" description="Lipopolysaccharide assembly protein A" evidence="7">
    <location>
        <begin position="44"/>
        <end position="96"/>
    </location>
</feature>
<evidence type="ECO:0000259" key="7">
    <source>
        <dbReference type="Pfam" id="PF06305"/>
    </source>
</evidence>
<dbReference type="GO" id="GO:0005886">
    <property type="term" value="C:plasma membrane"/>
    <property type="evidence" value="ECO:0007669"/>
    <property type="project" value="InterPro"/>
</dbReference>
<dbReference type="InterPro" id="IPR010445">
    <property type="entry name" value="LapA_dom"/>
</dbReference>
<evidence type="ECO:0000256" key="6">
    <source>
        <dbReference type="SAM" id="Phobius"/>
    </source>
</evidence>
<evidence type="ECO:0000256" key="1">
    <source>
        <dbReference type="ARBA" id="ARBA00022475"/>
    </source>
</evidence>
<keyword evidence="1" id="KW-1003">Cell membrane</keyword>
<keyword evidence="5" id="KW-0175">Coiled coil</keyword>
<sequence>MLRLLRLLFILSTGAVLLVLALANRTEVPVRLLPEEPAKLLHLDYVFQLPLFLVILAAVALGVLIGFVWEWLREARIRAEAKGKTKQVARLERELAVLKDSTSTPPQDEVLALLDSGGRR</sequence>
<organism evidence="8 9">
    <name type="scientific">Fuscovulum blasticum DSM 2131</name>
    <dbReference type="NCBI Taxonomy" id="1188250"/>
    <lineage>
        <taxon>Bacteria</taxon>
        <taxon>Pseudomonadati</taxon>
        <taxon>Pseudomonadota</taxon>
        <taxon>Alphaproteobacteria</taxon>
        <taxon>Rhodobacterales</taxon>
        <taxon>Paracoccaceae</taxon>
        <taxon>Pseudogemmobacter</taxon>
    </lineage>
</organism>
<evidence type="ECO:0000313" key="8">
    <source>
        <dbReference type="EMBL" id="PTE15695.1"/>
    </source>
</evidence>
<dbReference type="RefSeq" id="WP_107672371.1">
    <property type="nucleotide sequence ID" value="NZ_PZKE01000003.1"/>
</dbReference>